<dbReference type="PANTHER" id="PTHR33778:SF1">
    <property type="entry name" value="MAGNESIUM TRANSPORTER YHID-RELATED"/>
    <property type="match status" value="1"/>
</dbReference>
<comment type="caution">
    <text evidence="10">The sequence shown here is derived from an EMBL/GenBank/DDBJ whole genome shotgun (WGS) entry which is preliminary data.</text>
</comment>
<accession>A0A0N0XIV0</accession>
<keyword evidence="7" id="KW-0997">Cell inner membrane</keyword>
<dbReference type="EMBL" id="LAQT01000008">
    <property type="protein sequence ID" value="KPC53076.1"/>
    <property type="molecule type" value="Genomic_DNA"/>
</dbReference>
<keyword evidence="3" id="KW-1003">Cell membrane</keyword>
<sequence>MPSPDFVPLPSAIFYLGSATVLGAVLGLNRQLHRKPAGLRTHAMVALGSALASLTIERVSGAGPDAVSRAMQGVITGIGFIGAGVIIHHRQVDRVEGLTTAASIWLASMMGLACGGGEVGIAASALFFALLLLVFGGGFEKAFVRLVGGPHKKNHAERMPMEDPNQSPPPDPERE</sequence>
<evidence type="ECO:0000256" key="7">
    <source>
        <dbReference type="RuleBase" id="RU365041"/>
    </source>
</evidence>
<comment type="similarity">
    <text evidence="2 7">Belongs to the MgtC/SapB family.</text>
</comment>
<evidence type="ECO:0000256" key="4">
    <source>
        <dbReference type="ARBA" id="ARBA00022692"/>
    </source>
</evidence>
<evidence type="ECO:0000259" key="9">
    <source>
        <dbReference type="Pfam" id="PF02308"/>
    </source>
</evidence>
<keyword evidence="4 7" id="KW-0812">Transmembrane</keyword>
<dbReference type="Proteomes" id="UP000037939">
    <property type="component" value="Unassembled WGS sequence"/>
</dbReference>
<dbReference type="GO" id="GO:0005886">
    <property type="term" value="C:plasma membrane"/>
    <property type="evidence" value="ECO:0007669"/>
    <property type="project" value="UniProtKB-SubCell"/>
</dbReference>
<dbReference type="RefSeq" id="WP_053937910.1">
    <property type="nucleotide sequence ID" value="NZ_LAQT01000008.1"/>
</dbReference>
<feature type="region of interest" description="Disordered" evidence="8">
    <location>
        <begin position="152"/>
        <end position="175"/>
    </location>
</feature>
<dbReference type="Pfam" id="PF02308">
    <property type="entry name" value="MgtC"/>
    <property type="match status" value="1"/>
</dbReference>
<dbReference type="PRINTS" id="PR01837">
    <property type="entry name" value="MGTCSAPBPROT"/>
</dbReference>
<feature type="transmembrane region" description="Helical" evidence="7">
    <location>
        <begin position="119"/>
        <end position="139"/>
    </location>
</feature>
<protein>
    <recommendedName>
        <fullName evidence="7">Protein MgtC</fullName>
    </recommendedName>
</protein>
<feature type="transmembrane region" description="Helical" evidence="7">
    <location>
        <begin position="95"/>
        <end position="113"/>
    </location>
</feature>
<feature type="transmembrane region" description="Helical" evidence="7">
    <location>
        <begin position="41"/>
        <end position="60"/>
    </location>
</feature>
<evidence type="ECO:0000256" key="2">
    <source>
        <dbReference type="ARBA" id="ARBA00009298"/>
    </source>
</evidence>
<dbReference type="AlphaFoldDB" id="A0A0N0XIV0"/>
<gene>
    <name evidence="10" type="ORF">WG78_11315</name>
</gene>
<feature type="compositionally biased region" description="Pro residues" evidence="8">
    <location>
        <begin position="166"/>
        <end position="175"/>
    </location>
</feature>
<evidence type="ECO:0000313" key="11">
    <source>
        <dbReference type="Proteomes" id="UP000037939"/>
    </source>
</evidence>
<keyword evidence="6 7" id="KW-0472">Membrane</keyword>
<evidence type="ECO:0000256" key="1">
    <source>
        <dbReference type="ARBA" id="ARBA00004651"/>
    </source>
</evidence>
<dbReference type="OrthoDB" id="9811198at2"/>
<evidence type="ECO:0000256" key="3">
    <source>
        <dbReference type="ARBA" id="ARBA00022475"/>
    </source>
</evidence>
<feature type="domain" description="MgtC/SapB/SrpB/YhiD N-terminal" evidence="9">
    <location>
        <begin position="16"/>
        <end position="138"/>
    </location>
</feature>
<organism evidence="10 11">
    <name type="scientific">Amantichitinum ursilacus</name>
    <dbReference type="NCBI Taxonomy" id="857265"/>
    <lineage>
        <taxon>Bacteria</taxon>
        <taxon>Pseudomonadati</taxon>
        <taxon>Pseudomonadota</taxon>
        <taxon>Betaproteobacteria</taxon>
        <taxon>Neisseriales</taxon>
        <taxon>Chitinibacteraceae</taxon>
        <taxon>Amantichitinum</taxon>
    </lineage>
</organism>
<feature type="transmembrane region" description="Helical" evidence="7">
    <location>
        <begin position="66"/>
        <end position="88"/>
    </location>
</feature>
<comment type="subcellular location">
    <subcellularLocation>
        <location evidence="7">Cell inner membrane</location>
        <topology evidence="7">Multi-pass membrane protein</topology>
    </subcellularLocation>
    <subcellularLocation>
        <location evidence="1">Cell membrane</location>
        <topology evidence="1">Multi-pass membrane protein</topology>
    </subcellularLocation>
</comment>
<proteinExistence type="inferred from homology"/>
<dbReference type="STRING" id="857265.WG78_11315"/>
<dbReference type="PANTHER" id="PTHR33778">
    <property type="entry name" value="PROTEIN MGTC"/>
    <property type="match status" value="1"/>
</dbReference>
<evidence type="ECO:0000256" key="8">
    <source>
        <dbReference type="SAM" id="MobiDB-lite"/>
    </source>
</evidence>
<keyword evidence="5 7" id="KW-1133">Transmembrane helix</keyword>
<name>A0A0N0XIV0_9NEIS</name>
<reference evidence="10 11" key="1">
    <citation type="submission" date="2015-07" db="EMBL/GenBank/DDBJ databases">
        <title>Draft genome sequence of the Amantichitinum ursilacus IGB-41, a new chitin-degrading bacterium.</title>
        <authorList>
            <person name="Kirstahler P."/>
            <person name="Guenther M."/>
            <person name="Grumaz C."/>
            <person name="Rupp S."/>
            <person name="Zibek S."/>
            <person name="Sohn K."/>
        </authorList>
    </citation>
    <scope>NUCLEOTIDE SEQUENCE [LARGE SCALE GENOMIC DNA]</scope>
    <source>
        <strain evidence="10 11">IGB-41</strain>
    </source>
</reference>
<evidence type="ECO:0000256" key="5">
    <source>
        <dbReference type="ARBA" id="ARBA00022989"/>
    </source>
</evidence>
<feature type="transmembrane region" description="Helical" evidence="7">
    <location>
        <begin position="12"/>
        <end position="29"/>
    </location>
</feature>
<dbReference type="InterPro" id="IPR003416">
    <property type="entry name" value="MgtC/SapB/SrpB/YhiD_fam"/>
</dbReference>
<dbReference type="InterPro" id="IPR049177">
    <property type="entry name" value="MgtC_SapB_SrpB_YhiD_N"/>
</dbReference>
<dbReference type="PATRIC" id="fig|857265.3.peg.2324"/>
<evidence type="ECO:0000313" key="10">
    <source>
        <dbReference type="EMBL" id="KPC53076.1"/>
    </source>
</evidence>
<keyword evidence="11" id="KW-1185">Reference proteome</keyword>
<evidence type="ECO:0000256" key="6">
    <source>
        <dbReference type="ARBA" id="ARBA00023136"/>
    </source>
</evidence>